<evidence type="ECO:0000313" key="2">
    <source>
        <dbReference type="EMBL" id="PWR72265.1"/>
    </source>
</evidence>
<dbReference type="EMBL" id="QGMY01000007">
    <property type="protein sequence ID" value="PWR72265.1"/>
    <property type="molecule type" value="Genomic_DNA"/>
</dbReference>
<dbReference type="GeneID" id="97547853"/>
<dbReference type="Proteomes" id="UP000245657">
    <property type="component" value="Unassembled WGS sequence"/>
</dbReference>
<accession>A0A2V2N129</accession>
<protein>
    <recommendedName>
        <fullName evidence="1">CARDB domain-containing protein</fullName>
    </recommendedName>
</protein>
<dbReference type="InterPro" id="IPR011635">
    <property type="entry name" value="CARDB"/>
</dbReference>
<evidence type="ECO:0000259" key="1">
    <source>
        <dbReference type="Pfam" id="PF07705"/>
    </source>
</evidence>
<gene>
    <name evidence="2" type="ORF">DK846_09820</name>
</gene>
<evidence type="ECO:0000313" key="3">
    <source>
        <dbReference type="Proteomes" id="UP000245657"/>
    </source>
</evidence>
<dbReference type="InterPro" id="IPR013783">
    <property type="entry name" value="Ig-like_fold"/>
</dbReference>
<reference evidence="2 3" key="1">
    <citation type="submission" date="2018-05" db="EMBL/GenBank/DDBJ databases">
        <title>Draft genome of Methanospirillum lacunae Ki8-1.</title>
        <authorList>
            <person name="Dueholm M.S."/>
            <person name="Nielsen P.H."/>
            <person name="Bakmann L.F."/>
            <person name="Otzen D.E."/>
        </authorList>
    </citation>
    <scope>NUCLEOTIDE SEQUENCE [LARGE SCALE GENOMIC DNA]</scope>
    <source>
        <strain evidence="2 3">Ki8-1</strain>
    </source>
</reference>
<organism evidence="2 3">
    <name type="scientific">Methanospirillum lacunae</name>
    <dbReference type="NCBI Taxonomy" id="668570"/>
    <lineage>
        <taxon>Archaea</taxon>
        <taxon>Methanobacteriati</taxon>
        <taxon>Methanobacteriota</taxon>
        <taxon>Stenosarchaea group</taxon>
        <taxon>Methanomicrobia</taxon>
        <taxon>Methanomicrobiales</taxon>
        <taxon>Methanospirillaceae</taxon>
        <taxon>Methanospirillum</taxon>
    </lineage>
</organism>
<dbReference type="Gene3D" id="2.60.40.10">
    <property type="entry name" value="Immunoglobulins"/>
    <property type="match status" value="1"/>
</dbReference>
<dbReference type="Pfam" id="PF07705">
    <property type="entry name" value="CARDB"/>
    <property type="match status" value="1"/>
</dbReference>
<sequence length="299" mass="31079">MGTGVGCAAVVVLGLLLVITGFVTGAVNVSTEGLIVTDSGYPGGSVTIIEVLKNKGDSSSGSEKVTYYLVNESEQNATPVQIGTADLSPMSAEGEYSSANTYMLPMNLADGVYTFVREVMGSDKKTSSGKTIRISDSTRPSGKPADLVGLGVITPRQAAPGETIRLIAAVGNNGGADAGRFSVDFYLTNRSMKFSEPLLLGTWDIESIPAGGQATTTRSVTIPTTTPPGEYGILMDVDPSRAVTDSNPSNNDWYREGVISITGPTIAMGPFPSGMLINTTSSVIVVPNNTSSQAVYSRD</sequence>
<proteinExistence type="predicted"/>
<dbReference type="AlphaFoldDB" id="A0A2V2N129"/>
<dbReference type="OrthoDB" id="115549at2157"/>
<dbReference type="RefSeq" id="WP_109968754.1">
    <property type="nucleotide sequence ID" value="NZ_CP176093.1"/>
</dbReference>
<feature type="domain" description="CARDB" evidence="1">
    <location>
        <begin position="153"/>
        <end position="252"/>
    </location>
</feature>
<keyword evidence="3" id="KW-1185">Reference proteome</keyword>
<comment type="caution">
    <text evidence="2">The sequence shown here is derived from an EMBL/GenBank/DDBJ whole genome shotgun (WGS) entry which is preliminary data.</text>
</comment>
<name>A0A2V2N129_9EURY</name>